<reference evidence="3" key="1">
    <citation type="submission" date="2025-08" db="UniProtKB">
        <authorList>
            <consortium name="RefSeq"/>
        </authorList>
    </citation>
    <scope>IDENTIFICATION</scope>
</reference>
<dbReference type="Pfam" id="PF15623">
    <property type="entry name" value="CT47"/>
    <property type="match status" value="1"/>
</dbReference>
<name>A0ABM0ZSZ1_ECHTE</name>
<dbReference type="GeneID" id="101645452"/>
<feature type="compositionally biased region" description="Polar residues" evidence="1">
    <location>
        <begin position="236"/>
        <end position="247"/>
    </location>
</feature>
<accession>A0ABM0ZSZ1</accession>
<keyword evidence="2" id="KW-1185">Reference proteome</keyword>
<gene>
    <name evidence="3" type="primary">LOC101645452</name>
</gene>
<dbReference type="Proteomes" id="UP000694863">
    <property type="component" value="Unplaced"/>
</dbReference>
<feature type="compositionally biased region" description="Acidic residues" evidence="1">
    <location>
        <begin position="54"/>
        <end position="78"/>
    </location>
</feature>
<feature type="compositionally biased region" description="Basic and acidic residues" evidence="1">
    <location>
        <begin position="257"/>
        <end position="283"/>
    </location>
</feature>
<proteinExistence type="predicted"/>
<feature type="region of interest" description="Disordered" evidence="1">
    <location>
        <begin position="227"/>
        <end position="283"/>
    </location>
</feature>
<organism evidence="2 3">
    <name type="scientific">Echinops telfairi</name>
    <name type="common">Lesser hedgehog tenrec</name>
    <dbReference type="NCBI Taxonomy" id="9371"/>
    <lineage>
        <taxon>Eukaryota</taxon>
        <taxon>Metazoa</taxon>
        <taxon>Chordata</taxon>
        <taxon>Craniata</taxon>
        <taxon>Vertebrata</taxon>
        <taxon>Euteleostomi</taxon>
        <taxon>Mammalia</taxon>
        <taxon>Eutheria</taxon>
        <taxon>Afrotheria</taxon>
        <taxon>Tenrecidae</taxon>
        <taxon>Tenrecinae</taxon>
        <taxon>Echinops</taxon>
    </lineage>
</organism>
<sequence length="283" mass="30553">MSDTEEREEALGGQEGPVGAGSDESVGAPGPVVEGLDEGLAAAGLEQGDRESSSGEESEIGTEEEDEEEEEEEEEAAELGEPATGVDQHHFQMVNFHFMYLDLVPSLLRPLYQNGHVLMRARGHVSRHLRQGTPSESHSMPELSASLPQGLHLPLAVQRPALSFALDLNLDLPVASLPPQLHELPELPQVLPTIQAIEAARPTVLAIEAAMPADLTEALEPSKPIDQADAVESREPTAQATASQEMTQYLHENADEEGQKSGGEEEKEAKGEKDKENKEQEPE</sequence>
<dbReference type="InterPro" id="IPR028930">
    <property type="entry name" value="CT47"/>
</dbReference>
<dbReference type="PANTHER" id="PTHR32157">
    <property type="entry name" value="GENE 6268-RELATED"/>
    <property type="match status" value="1"/>
</dbReference>
<protein>
    <submittedName>
        <fullName evidence="3">Cancer/testis antigen 47B-like</fullName>
    </submittedName>
</protein>
<evidence type="ECO:0000313" key="2">
    <source>
        <dbReference type="Proteomes" id="UP000694863"/>
    </source>
</evidence>
<dbReference type="PANTHER" id="PTHR32157:SF0">
    <property type="entry name" value="CANCER_TESTIS ANTIGEN FAMILY 47 MEMBER C1"/>
    <property type="match status" value="1"/>
</dbReference>
<feature type="region of interest" description="Disordered" evidence="1">
    <location>
        <begin position="1"/>
        <end position="82"/>
    </location>
</feature>
<feature type="non-terminal residue" evidence="3">
    <location>
        <position position="283"/>
    </location>
</feature>
<evidence type="ECO:0000313" key="3">
    <source>
        <dbReference type="RefSeq" id="XP_012862794.2"/>
    </source>
</evidence>
<dbReference type="RefSeq" id="XP_012862794.2">
    <property type="nucleotide sequence ID" value="XM_013007340.2"/>
</dbReference>
<evidence type="ECO:0000256" key="1">
    <source>
        <dbReference type="SAM" id="MobiDB-lite"/>
    </source>
</evidence>